<dbReference type="SUPFAM" id="SSF54928">
    <property type="entry name" value="RNA-binding domain, RBD"/>
    <property type="match status" value="1"/>
</dbReference>
<feature type="compositionally biased region" description="Pro residues" evidence="1">
    <location>
        <begin position="109"/>
        <end position="118"/>
    </location>
</feature>
<reference evidence="2 3" key="1">
    <citation type="submission" date="2019-03" db="EMBL/GenBank/DDBJ databases">
        <title>Single cell metagenomics reveals metabolic interactions within the superorganism composed of flagellate Streblomastix strix and complex community of Bacteroidetes bacteria on its surface.</title>
        <authorList>
            <person name="Treitli S.C."/>
            <person name="Kolisko M."/>
            <person name="Husnik F."/>
            <person name="Keeling P."/>
            <person name="Hampl V."/>
        </authorList>
    </citation>
    <scope>NUCLEOTIDE SEQUENCE [LARGE SCALE GENOMIC DNA]</scope>
    <source>
        <strain evidence="2">ST1C</strain>
    </source>
</reference>
<dbReference type="Proteomes" id="UP000324800">
    <property type="component" value="Unassembled WGS sequence"/>
</dbReference>
<protein>
    <recommendedName>
        <fullName evidence="4">RRM domain-containing protein</fullName>
    </recommendedName>
</protein>
<comment type="caution">
    <text evidence="2">The sequence shown here is derived from an EMBL/GenBank/DDBJ whole genome shotgun (WGS) entry which is preliminary data.</text>
</comment>
<feature type="non-terminal residue" evidence="2">
    <location>
        <position position="1"/>
    </location>
</feature>
<organism evidence="2 3">
    <name type="scientific">Streblomastix strix</name>
    <dbReference type="NCBI Taxonomy" id="222440"/>
    <lineage>
        <taxon>Eukaryota</taxon>
        <taxon>Metamonada</taxon>
        <taxon>Preaxostyla</taxon>
        <taxon>Oxymonadida</taxon>
        <taxon>Streblomastigidae</taxon>
        <taxon>Streblomastix</taxon>
    </lineage>
</organism>
<dbReference type="InterPro" id="IPR035979">
    <property type="entry name" value="RBD_domain_sf"/>
</dbReference>
<dbReference type="CDD" id="cd00590">
    <property type="entry name" value="RRM_SF"/>
    <property type="match status" value="1"/>
</dbReference>
<accession>A0A5J4T8K4</accession>
<evidence type="ECO:0008006" key="4">
    <source>
        <dbReference type="Google" id="ProtNLM"/>
    </source>
</evidence>
<evidence type="ECO:0000313" key="2">
    <source>
        <dbReference type="EMBL" id="KAA6354539.1"/>
    </source>
</evidence>
<feature type="region of interest" description="Disordered" evidence="1">
    <location>
        <begin position="84"/>
        <end position="192"/>
    </location>
</feature>
<dbReference type="EMBL" id="SNRW01036140">
    <property type="protein sequence ID" value="KAA6354539.1"/>
    <property type="molecule type" value="Genomic_DNA"/>
</dbReference>
<evidence type="ECO:0000256" key="1">
    <source>
        <dbReference type="SAM" id="MobiDB-lite"/>
    </source>
</evidence>
<evidence type="ECO:0000313" key="3">
    <source>
        <dbReference type="Proteomes" id="UP000324800"/>
    </source>
</evidence>
<feature type="compositionally biased region" description="Basic and acidic residues" evidence="1">
    <location>
        <begin position="178"/>
        <end position="192"/>
    </location>
</feature>
<name>A0A5J4T8K4_9EUKA</name>
<proteinExistence type="predicted"/>
<feature type="compositionally biased region" description="Low complexity" evidence="1">
    <location>
        <begin position="135"/>
        <end position="149"/>
    </location>
</feature>
<feature type="compositionally biased region" description="Polar residues" evidence="1">
    <location>
        <begin position="156"/>
        <end position="177"/>
    </location>
</feature>
<gene>
    <name evidence="2" type="ORF">EZS28_049934</name>
</gene>
<dbReference type="AlphaFoldDB" id="A0A5J4T8K4"/>
<sequence>GNITPLQLKKHFRQYDSKVDVLADNPDGQLKEVGRNKALFTSQDAAEKALLETNGAKIGDVVVTVTFLGQRQTVPIKINPIKVDVPPQQSQQNNNNSNVLQTPQGQLNEPPPVPPPPTTQQVKDKQYPKTTQYDNQQLQQLQQKINKANQNDKENATTLLDEQTTQSNSQKDIQTSKQEQHPPKEQILKQSK</sequence>
<feature type="compositionally biased region" description="Low complexity" evidence="1">
    <location>
        <begin position="88"/>
        <end position="98"/>
    </location>
</feature>
<dbReference type="GO" id="GO:0003676">
    <property type="term" value="F:nucleic acid binding"/>
    <property type="evidence" value="ECO:0007669"/>
    <property type="project" value="InterPro"/>
</dbReference>